<comment type="caution">
    <text evidence="7">The sequence shown here is derived from an EMBL/GenBank/DDBJ whole genome shotgun (WGS) entry which is preliminary data.</text>
</comment>
<evidence type="ECO:0000313" key="7">
    <source>
        <dbReference type="EMBL" id="GGF84907.1"/>
    </source>
</evidence>
<gene>
    <name evidence="7" type="ORF">GCM10011365_02410</name>
</gene>
<dbReference type="GO" id="GO:0016705">
    <property type="term" value="F:oxidoreductase activity, acting on paired donors, with incorporation or reduction of molecular oxygen"/>
    <property type="evidence" value="ECO:0007669"/>
    <property type="project" value="InterPro"/>
</dbReference>
<keyword evidence="5" id="KW-0408">Iron</keyword>
<comment type="cofactor">
    <cofactor evidence="1">
        <name>L-ascorbate</name>
        <dbReference type="ChEBI" id="CHEBI:38290"/>
    </cofactor>
</comment>
<dbReference type="InterPro" id="IPR044862">
    <property type="entry name" value="Pro_4_hyd_alph_FE2OG_OXY"/>
</dbReference>
<evidence type="ECO:0000259" key="6">
    <source>
        <dbReference type="SMART" id="SM00702"/>
    </source>
</evidence>
<dbReference type="InterPro" id="IPR045054">
    <property type="entry name" value="P4HA-like"/>
</dbReference>
<keyword evidence="3" id="KW-0223">Dioxygenase</keyword>
<keyword evidence="2" id="KW-0479">Metal-binding</keyword>
<protein>
    <recommendedName>
        <fullName evidence="6">Prolyl 4-hydroxylase alpha subunit domain-containing protein</fullName>
    </recommendedName>
</protein>
<sequence length="233" mass="26811">MSDFIGIFPHALSKAFCHHCIDKFSSSTEVKQGQTGHGVDLSKKNSLDLMLNQQEDWRHELQTIHQAVLEGLIRYVRQWPFVLVGALALQVQSSDGPRQISAADIQSMNDAELANLIKVVFRLGNTNLQHYRRQKGGYFYYHSEFYPHPNDPAQDSLHRVLLWMFYLNDVTEGGETEFYHQQKAVQPEQGTLVIAPAFFTHTHRGNKPESNDKYILTSWLMYRQAQELYGQNG</sequence>
<evidence type="ECO:0000256" key="1">
    <source>
        <dbReference type="ARBA" id="ARBA00001961"/>
    </source>
</evidence>
<feature type="domain" description="Prolyl 4-hydroxylase alpha subunit" evidence="6">
    <location>
        <begin position="3"/>
        <end position="221"/>
    </location>
</feature>
<dbReference type="AlphaFoldDB" id="A0A917CD80"/>
<reference evidence="7" key="1">
    <citation type="journal article" date="2014" name="Int. J. Syst. Evol. Microbiol.">
        <title>Complete genome sequence of Corynebacterium casei LMG S-19264T (=DSM 44701T), isolated from a smear-ripened cheese.</title>
        <authorList>
            <consortium name="US DOE Joint Genome Institute (JGI-PGF)"/>
            <person name="Walter F."/>
            <person name="Albersmeier A."/>
            <person name="Kalinowski J."/>
            <person name="Ruckert C."/>
        </authorList>
    </citation>
    <scope>NUCLEOTIDE SEQUENCE</scope>
    <source>
        <strain evidence="7">CGMCC 1.12181</strain>
    </source>
</reference>
<reference evidence="7" key="2">
    <citation type="submission" date="2020-09" db="EMBL/GenBank/DDBJ databases">
        <authorList>
            <person name="Sun Q."/>
            <person name="Zhou Y."/>
        </authorList>
    </citation>
    <scope>NUCLEOTIDE SEQUENCE</scope>
    <source>
        <strain evidence="7">CGMCC 1.12181</strain>
    </source>
</reference>
<evidence type="ECO:0000256" key="2">
    <source>
        <dbReference type="ARBA" id="ARBA00022723"/>
    </source>
</evidence>
<dbReference type="SMART" id="SM00702">
    <property type="entry name" value="P4Hc"/>
    <property type="match status" value="1"/>
</dbReference>
<dbReference type="InterPro" id="IPR006620">
    <property type="entry name" value="Pro_4_hyd_alph"/>
</dbReference>
<keyword evidence="8" id="KW-1185">Reference proteome</keyword>
<organism evidence="7 8">
    <name type="scientific">Marinicella pacifica</name>
    <dbReference type="NCBI Taxonomy" id="1171543"/>
    <lineage>
        <taxon>Bacteria</taxon>
        <taxon>Pseudomonadati</taxon>
        <taxon>Pseudomonadota</taxon>
        <taxon>Gammaproteobacteria</taxon>
        <taxon>Lysobacterales</taxon>
        <taxon>Marinicellaceae</taxon>
        <taxon>Marinicella</taxon>
    </lineage>
</organism>
<dbReference type="GO" id="GO:0005506">
    <property type="term" value="F:iron ion binding"/>
    <property type="evidence" value="ECO:0007669"/>
    <property type="project" value="InterPro"/>
</dbReference>
<dbReference type="GO" id="GO:0051213">
    <property type="term" value="F:dioxygenase activity"/>
    <property type="evidence" value="ECO:0007669"/>
    <property type="project" value="UniProtKB-KW"/>
</dbReference>
<dbReference type="Proteomes" id="UP000605253">
    <property type="component" value="Unassembled WGS sequence"/>
</dbReference>
<evidence type="ECO:0000256" key="4">
    <source>
        <dbReference type="ARBA" id="ARBA00023002"/>
    </source>
</evidence>
<dbReference type="PANTHER" id="PTHR10869">
    <property type="entry name" value="PROLYL 4-HYDROXYLASE ALPHA SUBUNIT"/>
    <property type="match status" value="1"/>
</dbReference>
<name>A0A917CD80_9GAMM</name>
<dbReference type="PANTHER" id="PTHR10869:SF246">
    <property type="entry name" value="TRANSMEMBRANE PROLYL 4-HYDROXYLASE"/>
    <property type="match status" value="1"/>
</dbReference>
<dbReference type="GO" id="GO:0031418">
    <property type="term" value="F:L-ascorbic acid binding"/>
    <property type="evidence" value="ECO:0007669"/>
    <property type="project" value="InterPro"/>
</dbReference>
<accession>A0A917CD80</accession>
<evidence type="ECO:0000256" key="5">
    <source>
        <dbReference type="ARBA" id="ARBA00023004"/>
    </source>
</evidence>
<dbReference type="EMBL" id="BMEO01000001">
    <property type="protein sequence ID" value="GGF84907.1"/>
    <property type="molecule type" value="Genomic_DNA"/>
</dbReference>
<dbReference type="RefSeq" id="WP_188363838.1">
    <property type="nucleotide sequence ID" value="NZ_BAABJF010000011.1"/>
</dbReference>
<evidence type="ECO:0000256" key="3">
    <source>
        <dbReference type="ARBA" id="ARBA00022964"/>
    </source>
</evidence>
<proteinExistence type="predicted"/>
<evidence type="ECO:0000313" key="8">
    <source>
        <dbReference type="Proteomes" id="UP000605253"/>
    </source>
</evidence>
<keyword evidence="4" id="KW-0560">Oxidoreductase</keyword>
<dbReference type="Gene3D" id="2.60.120.620">
    <property type="entry name" value="q2cbj1_9rhob like domain"/>
    <property type="match status" value="1"/>
</dbReference>
<dbReference type="Pfam" id="PF13640">
    <property type="entry name" value="2OG-FeII_Oxy_3"/>
    <property type="match status" value="1"/>
</dbReference>